<dbReference type="InterPro" id="IPR002736">
    <property type="entry name" value="CitG"/>
</dbReference>
<name>A0A371NF53_9EURY</name>
<proteinExistence type="predicted"/>
<sequence length="305" mass="33578">MDPLHVSRIAELASVLEVSGYPKPGNVHRTRDFDDMVYEDFLVSGIVTGDTMRLAAERGEKLRDTLDLSTLGLGELILRAVEDTRRWVSTNTNLGIIMLLTPLSAAAGMVDSGDLQGLREQVNRLILQTTSEDAVNLYRAISTAEAGGMGEHDTLDVNDPASQQRIINENITLFDTLKMSADWDLIARELTSSMPVTFNVGFPVFKGTVEEHGMNRAVVQTFLTILSRFPDTLISRKYGEEIAVEVSEEASDIVDRGGVLTAAGLRRVEKFDRKLYRMGWNPGTTADLTASSVMVGLLDYYSELA</sequence>
<accession>A0A371NF53</accession>
<dbReference type="GO" id="GO:0046917">
    <property type="term" value="F:triphosphoribosyl-dephospho-CoA synthase activity"/>
    <property type="evidence" value="ECO:0007669"/>
    <property type="project" value="InterPro"/>
</dbReference>
<comment type="caution">
    <text evidence="1">The sequence shown here is derived from an EMBL/GenBank/DDBJ whole genome shotgun (WGS) entry which is preliminary data.</text>
</comment>
<dbReference type="PANTHER" id="PTHR42280">
    <property type="entry name" value="CITG FAMILY PROTEIN"/>
    <property type="match status" value="1"/>
</dbReference>
<dbReference type="Gene3D" id="1.10.4200.10">
    <property type="entry name" value="Triphosphoribosyl-dephospho-CoA protein"/>
    <property type="match status" value="1"/>
</dbReference>
<organism evidence="1 2">
    <name type="scientific">Methanothermobacter defluvii</name>
    <dbReference type="NCBI Taxonomy" id="49339"/>
    <lineage>
        <taxon>Archaea</taxon>
        <taxon>Methanobacteriati</taxon>
        <taxon>Methanobacteriota</taxon>
        <taxon>Methanomada group</taxon>
        <taxon>Methanobacteria</taxon>
        <taxon>Methanobacteriales</taxon>
        <taxon>Methanobacteriaceae</taxon>
        <taxon>Methanothermobacter</taxon>
    </lineage>
</organism>
<dbReference type="EMBL" id="QREL01000001">
    <property type="protein sequence ID" value="REE28618.1"/>
    <property type="molecule type" value="Genomic_DNA"/>
</dbReference>
<keyword evidence="2" id="KW-1185">Reference proteome</keyword>
<dbReference type="Proteomes" id="UP000256864">
    <property type="component" value="Unassembled WGS sequence"/>
</dbReference>
<dbReference type="PANTHER" id="PTHR42280:SF1">
    <property type="entry name" value="CITG FAMILY PROTEIN"/>
    <property type="match status" value="1"/>
</dbReference>
<gene>
    <name evidence="1" type="ORF">C7452_0638</name>
</gene>
<evidence type="ECO:0000313" key="2">
    <source>
        <dbReference type="Proteomes" id="UP000256864"/>
    </source>
</evidence>
<dbReference type="Pfam" id="PF01874">
    <property type="entry name" value="CitG"/>
    <property type="match status" value="1"/>
</dbReference>
<dbReference type="AlphaFoldDB" id="A0A371NF53"/>
<dbReference type="RefSeq" id="WP_115892204.1">
    <property type="nucleotide sequence ID" value="NZ_QREL01000001.1"/>
</dbReference>
<dbReference type="GeneID" id="77403154"/>
<reference evidence="1 2" key="1">
    <citation type="submission" date="2018-07" db="EMBL/GenBank/DDBJ databases">
        <title>Genomic Encyclopedia of Type Strains, Phase IV (KMG-IV): sequencing the most valuable type-strain genomes for metagenomic binning, comparative biology and taxonomic classification.</title>
        <authorList>
            <person name="Goeker M."/>
        </authorList>
    </citation>
    <scope>NUCLEOTIDE SEQUENCE [LARGE SCALE GENOMIC DNA]</scope>
    <source>
        <strain evidence="1 2">DSM 7466</strain>
    </source>
</reference>
<dbReference type="GO" id="GO:0005524">
    <property type="term" value="F:ATP binding"/>
    <property type="evidence" value="ECO:0007669"/>
    <property type="project" value="InterPro"/>
</dbReference>
<evidence type="ECO:0000313" key="1">
    <source>
        <dbReference type="EMBL" id="REE28618.1"/>
    </source>
</evidence>
<protein>
    <submittedName>
        <fullName evidence="1">Triphosphoribosyl-dephospho-CoA synthase</fullName>
    </submittedName>
</protein>